<keyword evidence="4" id="KW-1185">Reference proteome</keyword>
<dbReference type="RefSeq" id="WP_249736607.1">
    <property type="nucleotide sequence ID" value="NZ_JAKNCJ010000001.1"/>
</dbReference>
<sequence length="295" mass="31856">MASPLDHRNARDYDLAASAASSVVISRYSTSFALSTRLLRGVVRPRVRSIYALVRVADEVVDGAARGHGLTDEQTRAALVDLERRTELAMGTGFSSDLVVHAFARAARATGITPEMTRPFFASMRTDLELSTHDEASFAEYVDGSAEAVGLMCLQVFATDAAPHPVAPDPSLVHGARRLGAAFQKVNFLRDLQADADSRGRAYFPEIDPHALTERQKHSLLDDIDADLAVSRAAIGRLPASSRTAVLLAHDLFAELARGLRAAPAETLRTSRIRVADHRKAALLARALTPLRGRG</sequence>
<gene>
    <name evidence="3" type="ORF">Bequi_03780</name>
</gene>
<dbReference type="SFLD" id="SFLDG01018">
    <property type="entry name" value="Squalene/Phytoene_Synthase_Lik"/>
    <property type="match status" value="1"/>
</dbReference>
<dbReference type="PROSITE" id="PS01045">
    <property type="entry name" value="SQUALEN_PHYTOEN_SYN_2"/>
    <property type="match status" value="1"/>
</dbReference>
<evidence type="ECO:0000256" key="2">
    <source>
        <dbReference type="ARBA" id="ARBA00022679"/>
    </source>
</evidence>
<dbReference type="InterPro" id="IPR008949">
    <property type="entry name" value="Isoprenoid_synthase_dom_sf"/>
</dbReference>
<keyword evidence="2" id="KW-0808">Transferase</keyword>
<reference evidence="3" key="1">
    <citation type="submission" date="2022-02" db="EMBL/GenBank/DDBJ databases">
        <authorList>
            <person name="Lee M."/>
            <person name="Kim S.-J."/>
            <person name="Jung M.-Y."/>
        </authorList>
    </citation>
    <scope>NUCLEOTIDE SEQUENCE</scope>
    <source>
        <strain evidence="3">JHP9</strain>
    </source>
</reference>
<dbReference type="Gene3D" id="1.10.600.10">
    <property type="entry name" value="Farnesyl Diphosphate Synthase"/>
    <property type="match status" value="1"/>
</dbReference>
<comment type="pathway">
    <text evidence="1">Carotenoid biosynthesis; phytoene biosynthesis.</text>
</comment>
<dbReference type="SUPFAM" id="SSF48576">
    <property type="entry name" value="Terpenoid synthases"/>
    <property type="match status" value="1"/>
</dbReference>
<organism evidence="3 4">
    <name type="scientific">Brachybacterium equifaecis</name>
    <dbReference type="NCBI Taxonomy" id="2910770"/>
    <lineage>
        <taxon>Bacteria</taxon>
        <taxon>Bacillati</taxon>
        <taxon>Actinomycetota</taxon>
        <taxon>Actinomycetes</taxon>
        <taxon>Micrococcales</taxon>
        <taxon>Dermabacteraceae</taxon>
        <taxon>Brachybacterium</taxon>
    </lineage>
</organism>
<name>A0ABT0QXX3_9MICO</name>
<accession>A0ABT0QXX3</accession>
<evidence type="ECO:0000256" key="1">
    <source>
        <dbReference type="ARBA" id="ARBA00004684"/>
    </source>
</evidence>
<evidence type="ECO:0000313" key="3">
    <source>
        <dbReference type="EMBL" id="MCL6422511.1"/>
    </source>
</evidence>
<dbReference type="InterPro" id="IPR019845">
    <property type="entry name" value="Squalene/phytoene_synthase_CS"/>
</dbReference>
<dbReference type="PANTHER" id="PTHR31480">
    <property type="entry name" value="BIFUNCTIONAL LYCOPENE CYCLASE/PHYTOENE SYNTHASE"/>
    <property type="match status" value="1"/>
</dbReference>
<dbReference type="Pfam" id="PF00494">
    <property type="entry name" value="SQS_PSY"/>
    <property type="match status" value="1"/>
</dbReference>
<dbReference type="Proteomes" id="UP001203761">
    <property type="component" value="Unassembled WGS sequence"/>
</dbReference>
<evidence type="ECO:0000313" key="4">
    <source>
        <dbReference type="Proteomes" id="UP001203761"/>
    </source>
</evidence>
<dbReference type="EMBL" id="JAKNCJ010000001">
    <property type="protein sequence ID" value="MCL6422511.1"/>
    <property type="molecule type" value="Genomic_DNA"/>
</dbReference>
<protein>
    <submittedName>
        <fullName evidence="3">Squalene/phytoene synthase family protein</fullName>
    </submittedName>
</protein>
<comment type="caution">
    <text evidence="3">The sequence shown here is derived from an EMBL/GenBank/DDBJ whole genome shotgun (WGS) entry which is preliminary data.</text>
</comment>
<proteinExistence type="predicted"/>
<dbReference type="InterPro" id="IPR002060">
    <property type="entry name" value="Squ/phyt_synthse"/>
</dbReference>
<dbReference type="SFLD" id="SFLDS00005">
    <property type="entry name" value="Isoprenoid_Synthase_Type_I"/>
    <property type="match status" value="1"/>
</dbReference>